<gene>
    <name evidence="2" type="ORF">ENK37_07605</name>
</gene>
<dbReference type="SUPFAM" id="SSF55073">
    <property type="entry name" value="Nucleotide cyclase"/>
    <property type="match status" value="1"/>
</dbReference>
<dbReference type="InterPro" id="IPR003018">
    <property type="entry name" value="GAF"/>
</dbReference>
<dbReference type="NCBIfam" id="TIGR00254">
    <property type="entry name" value="GGDEF"/>
    <property type="match status" value="1"/>
</dbReference>
<dbReference type="PANTHER" id="PTHR45138">
    <property type="entry name" value="REGULATORY COMPONENTS OF SENSORY TRANSDUCTION SYSTEM"/>
    <property type="match status" value="1"/>
</dbReference>
<dbReference type="SMART" id="SM00065">
    <property type="entry name" value="GAF"/>
    <property type="match status" value="2"/>
</dbReference>
<comment type="caution">
    <text evidence="2">The sequence shown here is derived from an EMBL/GenBank/DDBJ whole genome shotgun (WGS) entry which is preliminary data.</text>
</comment>
<dbReference type="PROSITE" id="PS50887">
    <property type="entry name" value="GGDEF"/>
    <property type="match status" value="1"/>
</dbReference>
<dbReference type="InterPro" id="IPR050469">
    <property type="entry name" value="Diguanylate_Cyclase"/>
</dbReference>
<evidence type="ECO:0000313" key="2">
    <source>
        <dbReference type="EMBL" id="HGY09901.1"/>
    </source>
</evidence>
<dbReference type="Gene3D" id="3.30.70.270">
    <property type="match status" value="1"/>
</dbReference>
<dbReference type="Pfam" id="PF13185">
    <property type="entry name" value="GAF_2"/>
    <property type="match status" value="1"/>
</dbReference>
<dbReference type="InterPro" id="IPR029787">
    <property type="entry name" value="Nucleotide_cyclase"/>
</dbReference>
<dbReference type="SMART" id="SM00267">
    <property type="entry name" value="GGDEF"/>
    <property type="match status" value="1"/>
</dbReference>
<dbReference type="Gene3D" id="3.30.450.40">
    <property type="match status" value="2"/>
</dbReference>
<accession>A0A7C4ZIA3</accession>
<dbReference type="AlphaFoldDB" id="A0A7C4ZIA3"/>
<evidence type="ECO:0000259" key="1">
    <source>
        <dbReference type="PROSITE" id="PS50887"/>
    </source>
</evidence>
<dbReference type="SUPFAM" id="SSF55781">
    <property type="entry name" value="GAF domain-like"/>
    <property type="match status" value="2"/>
</dbReference>
<feature type="domain" description="GGDEF" evidence="1">
    <location>
        <begin position="514"/>
        <end position="641"/>
    </location>
</feature>
<sequence length="644" mass="72366">MKALDRWLKHIEAGRFEAVWAELPARYGYEAVRVFDVHGGTAELAYALGGEGEKLESLAMLAQPWQGVIGQAFANRDILQVSDYAAHPSALPERKEHVRSLLAVPLQHADEDLGVIALLTHSRSHPGLSEEQLTELRILRGILSAQAAARRARAQLERQRGLVTFMDAVHRINRLDELITMLFRRLAEDIGADAVGINFVEGNSLRLVYGLGSETGTEPSIVGEAIVPFEKETLTYQVLSSGEPLLVGDITDPNAKRRYPSRIIVAEPDEDDGGDDEFELRSYLGVPFQSRSTRGVISLQSGKPWRYGVEDVAHMVALAEVLGYAIEHLRWRGLERFARRLGQLHQWRTTDEREVFTQMLLATSEVWPQLGAAFYLREDEATFRRVATTGDQTKAPERIESVELHFDQPLVFTSYHKLPDALRPLWSSEQVRGALLLPFGEGFVWLESASGFTDWDLRMARSMLHELRPYAERMGLHTRLAREAAMDPLTGVYNRRRLEQRLARMVSLASRHGQEFSVAVVDMANFRSVNNRYGHLVGDRVLARVAKILKQSLREEDEVYRLGGDEFVIVLPQSGRGAGLRAARRAADALARDPELQHYGVHANFGIAVYREGDAPEDLLERADREMYAAKKRGLVVLEEPSGE</sequence>
<dbReference type="InterPro" id="IPR029016">
    <property type="entry name" value="GAF-like_dom_sf"/>
</dbReference>
<name>A0A7C4ZIA3_9DEIN</name>
<dbReference type="InterPro" id="IPR043128">
    <property type="entry name" value="Rev_trsase/Diguanyl_cyclase"/>
</dbReference>
<dbReference type="InterPro" id="IPR000160">
    <property type="entry name" value="GGDEF_dom"/>
</dbReference>
<protein>
    <submittedName>
        <fullName evidence="2">GGDEF domain-containing protein</fullName>
    </submittedName>
</protein>
<proteinExistence type="predicted"/>
<dbReference type="Pfam" id="PF00990">
    <property type="entry name" value="GGDEF"/>
    <property type="match status" value="1"/>
</dbReference>
<organism evidence="2">
    <name type="scientific">Oceanithermus profundus</name>
    <dbReference type="NCBI Taxonomy" id="187137"/>
    <lineage>
        <taxon>Bacteria</taxon>
        <taxon>Thermotogati</taxon>
        <taxon>Deinococcota</taxon>
        <taxon>Deinococci</taxon>
        <taxon>Thermales</taxon>
        <taxon>Thermaceae</taxon>
        <taxon>Oceanithermus</taxon>
    </lineage>
</organism>
<dbReference type="CDD" id="cd01949">
    <property type="entry name" value="GGDEF"/>
    <property type="match status" value="1"/>
</dbReference>
<dbReference type="EMBL" id="DRPZ01000196">
    <property type="protein sequence ID" value="HGY09901.1"/>
    <property type="molecule type" value="Genomic_DNA"/>
</dbReference>
<reference evidence="2" key="1">
    <citation type="journal article" date="2020" name="mSystems">
        <title>Genome- and Community-Level Interaction Insights into Carbon Utilization and Element Cycling Functions of Hydrothermarchaeota in Hydrothermal Sediment.</title>
        <authorList>
            <person name="Zhou Z."/>
            <person name="Liu Y."/>
            <person name="Xu W."/>
            <person name="Pan J."/>
            <person name="Luo Z.H."/>
            <person name="Li M."/>
        </authorList>
    </citation>
    <scope>NUCLEOTIDE SEQUENCE [LARGE SCALE GENOMIC DNA]</scope>
    <source>
        <strain evidence="2">HyVt-570</strain>
    </source>
</reference>
<dbReference type="Pfam" id="PF01590">
    <property type="entry name" value="GAF"/>
    <property type="match status" value="1"/>
</dbReference>
<dbReference type="PANTHER" id="PTHR45138:SF9">
    <property type="entry name" value="DIGUANYLATE CYCLASE DGCM-RELATED"/>
    <property type="match status" value="1"/>
</dbReference>
<dbReference type="Proteomes" id="UP000885759">
    <property type="component" value="Unassembled WGS sequence"/>
</dbReference>
<dbReference type="GO" id="GO:0052621">
    <property type="term" value="F:diguanylate cyclase activity"/>
    <property type="evidence" value="ECO:0007669"/>
    <property type="project" value="TreeGrafter"/>
</dbReference>